<organism evidence="14 15">
    <name type="scientific">Rubrobacter marinus</name>
    <dbReference type="NCBI Taxonomy" id="2653852"/>
    <lineage>
        <taxon>Bacteria</taxon>
        <taxon>Bacillati</taxon>
        <taxon>Actinomycetota</taxon>
        <taxon>Rubrobacteria</taxon>
        <taxon>Rubrobacterales</taxon>
        <taxon>Rubrobacteraceae</taxon>
        <taxon>Rubrobacter</taxon>
    </lineage>
</organism>
<dbReference type="Gene3D" id="3.40.50.300">
    <property type="entry name" value="P-loop containing nucleotide triphosphate hydrolases"/>
    <property type="match status" value="1"/>
</dbReference>
<keyword evidence="7 9" id="KW-0675">Receptor</keyword>
<feature type="region of interest" description="Disordered" evidence="10">
    <location>
        <begin position="1"/>
        <end position="172"/>
    </location>
</feature>
<comment type="similarity">
    <text evidence="9">Belongs to the GTP-binding SRP family. FtsY subfamily.</text>
</comment>
<reference evidence="14 15" key="1">
    <citation type="submission" date="2019-10" db="EMBL/GenBank/DDBJ databases">
        <title>Rubrobacter sp nov SCSIO 52915 isolated from a deep-sea sediment in the South China Sea.</title>
        <authorList>
            <person name="Chen R.W."/>
        </authorList>
    </citation>
    <scope>NUCLEOTIDE SEQUENCE [LARGE SCALE GENOMIC DNA]</scope>
    <source>
        <strain evidence="14 15">SCSIO 52915</strain>
    </source>
</reference>
<name>A0A6G8PXP5_9ACTN</name>
<dbReference type="GO" id="GO:0003924">
    <property type="term" value="F:GTPase activity"/>
    <property type="evidence" value="ECO:0007669"/>
    <property type="project" value="UniProtKB-UniRule"/>
</dbReference>
<feature type="binding site" evidence="9">
    <location>
        <begin position="421"/>
        <end position="424"/>
    </location>
    <ligand>
        <name>GTP</name>
        <dbReference type="ChEBI" id="CHEBI:37565"/>
    </ligand>
</feature>
<keyword evidence="2 9" id="KW-0963">Cytoplasm</keyword>
<dbReference type="GO" id="GO:0005886">
    <property type="term" value="C:plasma membrane"/>
    <property type="evidence" value="ECO:0007669"/>
    <property type="project" value="UniProtKB-SubCell"/>
</dbReference>
<keyword evidence="15" id="KW-1185">Reference proteome</keyword>
<feature type="domain" description="AAA+ ATPase" evidence="11">
    <location>
        <begin position="270"/>
        <end position="458"/>
    </location>
</feature>
<comment type="subcellular location">
    <subcellularLocation>
        <location evidence="9">Cell membrane</location>
        <topology evidence="9">Peripheral membrane protein</topology>
        <orientation evidence="9">Cytoplasmic side</orientation>
    </subcellularLocation>
    <subcellularLocation>
        <location evidence="9">Cytoplasm</location>
    </subcellularLocation>
</comment>
<keyword evidence="5 9" id="KW-0342">GTP-binding</keyword>
<keyword evidence="6 9" id="KW-0472">Membrane</keyword>
<evidence type="ECO:0000259" key="12">
    <source>
        <dbReference type="SMART" id="SM00962"/>
    </source>
</evidence>
<evidence type="ECO:0000256" key="3">
    <source>
        <dbReference type="ARBA" id="ARBA00022741"/>
    </source>
</evidence>
<dbReference type="PANTHER" id="PTHR43134">
    <property type="entry name" value="SIGNAL RECOGNITION PARTICLE RECEPTOR SUBUNIT ALPHA"/>
    <property type="match status" value="1"/>
</dbReference>
<feature type="compositionally biased region" description="Basic and acidic residues" evidence="10">
    <location>
        <begin position="66"/>
        <end position="76"/>
    </location>
</feature>
<dbReference type="PANTHER" id="PTHR43134:SF1">
    <property type="entry name" value="SIGNAL RECOGNITION PARTICLE RECEPTOR SUBUNIT ALPHA"/>
    <property type="match status" value="1"/>
</dbReference>
<dbReference type="Proteomes" id="UP000502706">
    <property type="component" value="Chromosome"/>
</dbReference>
<dbReference type="SUPFAM" id="SSF52540">
    <property type="entry name" value="P-loop containing nucleoside triphosphate hydrolases"/>
    <property type="match status" value="1"/>
</dbReference>
<dbReference type="SMART" id="SM00962">
    <property type="entry name" value="SRP54"/>
    <property type="match status" value="1"/>
</dbReference>
<dbReference type="InterPro" id="IPR003593">
    <property type="entry name" value="AAA+_ATPase"/>
</dbReference>
<feature type="compositionally biased region" description="Acidic residues" evidence="10">
    <location>
        <begin position="48"/>
        <end position="63"/>
    </location>
</feature>
<dbReference type="GO" id="GO:0005047">
    <property type="term" value="F:signal recognition particle binding"/>
    <property type="evidence" value="ECO:0007669"/>
    <property type="project" value="TreeGrafter"/>
</dbReference>
<dbReference type="GO" id="GO:0005737">
    <property type="term" value="C:cytoplasm"/>
    <property type="evidence" value="ECO:0007669"/>
    <property type="project" value="UniProtKB-SubCell"/>
</dbReference>
<feature type="compositionally biased region" description="Acidic residues" evidence="10">
    <location>
        <begin position="134"/>
        <end position="144"/>
    </location>
</feature>
<protein>
    <recommendedName>
        <fullName evidence="9">Signal recognition particle receptor FtsY</fullName>
        <shortName evidence="9">SRP receptor</shortName>
        <ecNumber evidence="9">3.6.5.4</ecNumber>
    </recommendedName>
</protein>
<evidence type="ECO:0000256" key="8">
    <source>
        <dbReference type="ARBA" id="ARBA00048027"/>
    </source>
</evidence>
<dbReference type="Pfam" id="PF02881">
    <property type="entry name" value="SRP54_N"/>
    <property type="match status" value="1"/>
</dbReference>
<feature type="compositionally biased region" description="Acidic residues" evidence="10">
    <location>
        <begin position="77"/>
        <end position="95"/>
    </location>
</feature>
<accession>A0A6G8PXP5</accession>
<evidence type="ECO:0000256" key="1">
    <source>
        <dbReference type="ARBA" id="ARBA00022475"/>
    </source>
</evidence>
<evidence type="ECO:0000256" key="2">
    <source>
        <dbReference type="ARBA" id="ARBA00022490"/>
    </source>
</evidence>
<dbReference type="FunFam" id="1.20.120.140:FF:000002">
    <property type="entry name" value="Signal recognition particle receptor FtsY"/>
    <property type="match status" value="1"/>
</dbReference>
<evidence type="ECO:0000256" key="5">
    <source>
        <dbReference type="ARBA" id="ARBA00023134"/>
    </source>
</evidence>
<gene>
    <name evidence="9 14" type="primary">ftsY</name>
    <name evidence="14" type="ORF">GBA65_10900</name>
</gene>
<dbReference type="AlphaFoldDB" id="A0A6G8PXP5"/>
<dbReference type="InterPro" id="IPR004390">
    <property type="entry name" value="SR_rcpt_FtsY"/>
</dbReference>
<dbReference type="InterPro" id="IPR000897">
    <property type="entry name" value="SRP54_GTPase_dom"/>
</dbReference>
<dbReference type="CDD" id="cd17874">
    <property type="entry name" value="FtsY"/>
    <property type="match status" value="1"/>
</dbReference>
<dbReference type="SMART" id="SM00963">
    <property type="entry name" value="SRP54_N"/>
    <property type="match status" value="1"/>
</dbReference>
<comment type="catalytic activity">
    <reaction evidence="8 9">
        <text>GTP + H2O = GDP + phosphate + H(+)</text>
        <dbReference type="Rhea" id="RHEA:19669"/>
        <dbReference type="ChEBI" id="CHEBI:15377"/>
        <dbReference type="ChEBI" id="CHEBI:15378"/>
        <dbReference type="ChEBI" id="CHEBI:37565"/>
        <dbReference type="ChEBI" id="CHEBI:43474"/>
        <dbReference type="ChEBI" id="CHEBI:58189"/>
        <dbReference type="EC" id="3.6.5.4"/>
    </reaction>
</comment>
<dbReference type="SMART" id="SM00382">
    <property type="entry name" value="AAA"/>
    <property type="match status" value="1"/>
</dbReference>
<dbReference type="InterPro" id="IPR027417">
    <property type="entry name" value="P-loop_NTPase"/>
</dbReference>
<evidence type="ECO:0000259" key="11">
    <source>
        <dbReference type="SMART" id="SM00382"/>
    </source>
</evidence>
<dbReference type="InterPro" id="IPR013822">
    <property type="entry name" value="Signal_recog_particl_SRP54_hlx"/>
</dbReference>
<evidence type="ECO:0000313" key="15">
    <source>
        <dbReference type="Proteomes" id="UP000502706"/>
    </source>
</evidence>
<dbReference type="Gene3D" id="1.20.120.140">
    <property type="entry name" value="Signal recognition particle SRP54, nucleotide-binding domain"/>
    <property type="match status" value="1"/>
</dbReference>
<keyword evidence="1 9" id="KW-1003">Cell membrane</keyword>
<dbReference type="InterPro" id="IPR036225">
    <property type="entry name" value="SRP/SRP_N"/>
</dbReference>
<dbReference type="GO" id="GO:0005525">
    <property type="term" value="F:GTP binding"/>
    <property type="evidence" value="ECO:0007669"/>
    <property type="project" value="UniProtKB-UniRule"/>
</dbReference>
<evidence type="ECO:0000256" key="10">
    <source>
        <dbReference type="SAM" id="MobiDB-lite"/>
    </source>
</evidence>
<evidence type="ECO:0000313" key="14">
    <source>
        <dbReference type="EMBL" id="QIN78945.1"/>
    </source>
</evidence>
<dbReference type="RefSeq" id="WP_166396609.1">
    <property type="nucleotide sequence ID" value="NZ_CP045121.1"/>
</dbReference>
<dbReference type="NCBIfam" id="TIGR00064">
    <property type="entry name" value="ftsY"/>
    <property type="match status" value="1"/>
</dbReference>
<dbReference type="EMBL" id="CP045121">
    <property type="protein sequence ID" value="QIN78945.1"/>
    <property type="molecule type" value="Genomic_DNA"/>
</dbReference>
<feature type="binding site" evidence="9">
    <location>
        <begin position="357"/>
        <end position="361"/>
    </location>
    <ligand>
        <name>GTP</name>
        <dbReference type="ChEBI" id="CHEBI:37565"/>
    </ligand>
</feature>
<dbReference type="EC" id="3.6.5.4" evidence="9"/>
<evidence type="ECO:0000256" key="7">
    <source>
        <dbReference type="ARBA" id="ARBA00023170"/>
    </source>
</evidence>
<dbReference type="FunFam" id="3.40.50.300:FF:000053">
    <property type="entry name" value="Signal recognition particle receptor FtsY"/>
    <property type="match status" value="1"/>
</dbReference>
<comment type="function">
    <text evidence="9">Involved in targeting and insertion of nascent membrane proteins into the cytoplasmic membrane. Acts as a receptor for the complex formed by the signal recognition particle (SRP) and the ribosome-nascent chain (RNC).</text>
</comment>
<feature type="domain" description="SRP54-type proteins GTP-binding" evidence="12">
    <location>
        <begin position="271"/>
        <end position="469"/>
    </location>
</feature>
<evidence type="ECO:0000256" key="4">
    <source>
        <dbReference type="ARBA" id="ARBA00022801"/>
    </source>
</evidence>
<keyword evidence="3 9" id="KW-0547">Nucleotide-binding</keyword>
<dbReference type="Pfam" id="PF00448">
    <property type="entry name" value="SRP54"/>
    <property type="match status" value="1"/>
</dbReference>
<proteinExistence type="inferred from homology"/>
<evidence type="ECO:0000259" key="13">
    <source>
        <dbReference type="SMART" id="SM00963"/>
    </source>
</evidence>
<feature type="domain" description="Signal recognition particle SRP54 helical bundle" evidence="13">
    <location>
        <begin position="177"/>
        <end position="259"/>
    </location>
</feature>
<dbReference type="HAMAP" id="MF_00920">
    <property type="entry name" value="FtsY"/>
    <property type="match status" value="1"/>
</dbReference>
<dbReference type="KEGG" id="rmar:GBA65_10900"/>
<keyword evidence="4 9" id="KW-0378">Hydrolase</keyword>
<dbReference type="GO" id="GO:0006614">
    <property type="term" value="P:SRP-dependent cotranslational protein targeting to membrane"/>
    <property type="evidence" value="ECO:0007669"/>
    <property type="project" value="InterPro"/>
</dbReference>
<comment type="subunit">
    <text evidence="9">Part of the signal recognition particle protein translocation system, which is composed of SRP and FtsY.</text>
</comment>
<sequence length="471" mass="51731">MGRSWRNFFRRSKKQEEVSETAVEAPEREPAEPDEPEGSANGLAETGEVVEETPVAEEPEENLEAPVREVPVRRLEEEEPEVAEPEPDEVVEPEPVEVREIDVAETASVESASEEEEPEEPRGWFGRRRRREVEDEEPVDEPELVEAREAEVLEPAPVEEVPEDEEMEESRGWFGRLRQGLSRSRESFVGQLNAAVAEFKDAEDEEFWERVEEILITSDVGVPTTAKLVAELEQEALERNITSGRVLRELMIEHAVRILDKPVELDISHKPTVLLMVGVNGTGKTTNIGKLVSFLPGKTMLAAGDTFRAAAIEQLQSWGERTGAAVVARERGADSAAVAHDAVEAAKAEGADVLLIDTAGRLHTKMNLMAELDKVKRVIERQLPGAPHEVLLTVDATTGQNGLRQAKLFHEVAGVTGIILTKLDGTAKGGIALAIANEVGVPIKMISVGEQIGDLHPFEAREFAQALFGDL</sequence>
<evidence type="ECO:0000256" key="9">
    <source>
        <dbReference type="HAMAP-Rule" id="MF_00920"/>
    </source>
</evidence>
<feature type="binding site" evidence="9">
    <location>
        <begin position="278"/>
        <end position="285"/>
    </location>
    <ligand>
        <name>GTP</name>
        <dbReference type="ChEBI" id="CHEBI:37565"/>
    </ligand>
</feature>
<dbReference type="SUPFAM" id="SSF47364">
    <property type="entry name" value="Domain of the SRP/SRP receptor G-proteins"/>
    <property type="match status" value="1"/>
</dbReference>
<dbReference type="InterPro" id="IPR042101">
    <property type="entry name" value="SRP54_N_sf"/>
</dbReference>
<evidence type="ECO:0000256" key="6">
    <source>
        <dbReference type="ARBA" id="ARBA00023136"/>
    </source>
</evidence>